<dbReference type="STRING" id="887929.HMP0721_0303"/>
<evidence type="ECO:0000256" key="2">
    <source>
        <dbReference type="ARBA" id="ARBA00022679"/>
    </source>
</evidence>
<keyword evidence="6" id="KW-1185">Reference proteome</keyword>
<proteinExistence type="predicted"/>
<sequence length="240" mass="26397">MEVGETTKDGKTISKIEKVVGIRKATFEGLQESFRRSPQVSGFVHVDVDGVVKLRKKLKTAGYKVSVTDIFIKLVAMAIQKHLEVNCSRVENEIHYYSSINIGVAVGTPAGMLIVPVIKNCESKSLFDISAEMKDIQNKIKSNQLTMDMMQGGTFTLSSIGMFDVDNSDAILNIPQSAIVVVGRIKDEPVVLENKTIGIRPKAYLSVTFDHGTINGAPGSKFMKAFSHMAEKADEIIEWE</sequence>
<evidence type="ECO:0000256" key="3">
    <source>
        <dbReference type="ARBA" id="ARBA00023315"/>
    </source>
</evidence>
<organism evidence="5 6">
    <name type="scientific">Pseudoramibacter alactolyticus ATCC 23263</name>
    <dbReference type="NCBI Taxonomy" id="887929"/>
    <lineage>
        <taxon>Bacteria</taxon>
        <taxon>Bacillati</taxon>
        <taxon>Bacillota</taxon>
        <taxon>Clostridia</taxon>
        <taxon>Eubacteriales</taxon>
        <taxon>Eubacteriaceae</taxon>
        <taxon>Pseudoramibacter</taxon>
    </lineage>
</organism>
<gene>
    <name evidence="5" type="ORF">HMP0721_0303</name>
</gene>
<dbReference type="HOGENOM" id="CLU_016733_2_1_9"/>
<dbReference type="EMBL" id="AEQN01000006">
    <property type="protein sequence ID" value="EFV02617.1"/>
    <property type="molecule type" value="Genomic_DNA"/>
</dbReference>
<feature type="domain" description="2-oxoacid dehydrogenase acyltransferase catalytic" evidence="4">
    <location>
        <begin position="15"/>
        <end position="236"/>
    </location>
</feature>
<keyword evidence="2 5" id="KW-0808">Transferase</keyword>
<dbReference type="Pfam" id="PF00198">
    <property type="entry name" value="2-oxoacid_dh"/>
    <property type="match status" value="1"/>
</dbReference>
<dbReference type="Gene3D" id="3.30.559.10">
    <property type="entry name" value="Chloramphenicol acetyltransferase-like domain"/>
    <property type="match status" value="1"/>
</dbReference>
<name>E6ME70_9FIRM</name>
<dbReference type="Proteomes" id="UP000004754">
    <property type="component" value="Unassembled WGS sequence"/>
</dbReference>
<dbReference type="InterPro" id="IPR001078">
    <property type="entry name" value="2-oxoacid_DH_actylTfrase"/>
</dbReference>
<protein>
    <submittedName>
        <fullName evidence="5">2-oxo acid dehydrogenase acyltransferase (Catalytic domain)</fullName>
    </submittedName>
</protein>
<dbReference type="InterPro" id="IPR023213">
    <property type="entry name" value="CAT-like_dom_sf"/>
</dbReference>
<dbReference type="SUPFAM" id="SSF52777">
    <property type="entry name" value="CoA-dependent acyltransferases"/>
    <property type="match status" value="1"/>
</dbReference>
<dbReference type="OrthoDB" id="9805770at2"/>
<evidence type="ECO:0000259" key="4">
    <source>
        <dbReference type="Pfam" id="PF00198"/>
    </source>
</evidence>
<dbReference type="InterPro" id="IPR050743">
    <property type="entry name" value="2-oxoacid_DH_E2_comp"/>
</dbReference>
<evidence type="ECO:0000313" key="6">
    <source>
        <dbReference type="Proteomes" id="UP000004754"/>
    </source>
</evidence>
<dbReference type="GO" id="GO:0031405">
    <property type="term" value="F:lipoic acid binding"/>
    <property type="evidence" value="ECO:0007669"/>
    <property type="project" value="TreeGrafter"/>
</dbReference>
<dbReference type="PANTHER" id="PTHR43178">
    <property type="entry name" value="DIHYDROLIPOAMIDE ACETYLTRANSFERASE COMPONENT OF PYRUVATE DEHYDROGENASE COMPLEX"/>
    <property type="match status" value="1"/>
</dbReference>
<dbReference type="PANTHER" id="PTHR43178:SF5">
    <property type="entry name" value="LIPOAMIDE ACYLTRANSFERASE COMPONENT OF BRANCHED-CHAIN ALPHA-KETO ACID DEHYDROGENASE COMPLEX, MITOCHONDRIAL"/>
    <property type="match status" value="1"/>
</dbReference>
<dbReference type="GO" id="GO:0016407">
    <property type="term" value="F:acetyltransferase activity"/>
    <property type="evidence" value="ECO:0007669"/>
    <property type="project" value="TreeGrafter"/>
</dbReference>
<accession>E6ME70</accession>
<evidence type="ECO:0000313" key="5">
    <source>
        <dbReference type="EMBL" id="EFV02617.1"/>
    </source>
</evidence>
<dbReference type="AlphaFoldDB" id="E6ME70"/>
<keyword evidence="3 5" id="KW-0012">Acyltransferase</keyword>
<reference evidence="5 6" key="1">
    <citation type="submission" date="2010-12" db="EMBL/GenBank/DDBJ databases">
        <authorList>
            <person name="Muzny D."/>
            <person name="Qin X."/>
            <person name="Deng J."/>
            <person name="Jiang H."/>
            <person name="Liu Y."/>
            <person name="Qu J."/>
            <person name="Song X.-Z."/>
            <person name="Zhang L."/>
            <person name="Thornton R."/>
            <person name="Coyle M."/>
            <person name="Francisco L."/>
            <person name="Jackson L."/>
            <person name="Javaid M."/>
            <person name="Korchina V."/>
            <person name="Kovar C."/>
            <person name="Mata R."/>
            <person name="Mathew T."/>
            <person name="Ngo R."/>
            <person name="Nguyen L."/>
            <person name="Nguyen N."/>
            <person name="Okwuonu G."/>
            <person name="Ongeri F."/>
            <person name="Pham C."/>
            <person name="Simmons D."/>
            <person name="Wilczek-Boney K."/>
            <person name="Hale W."/>
            <person name="Jakkamsetti A."/>
            <person name="Pham P."/>
            <person name="Ruth R."/>
            <person name="San Lucas F."/>
            <person name="Warren J."/>
            <person name="Zhang J."/>
            <person name="Zhao Z."/>
            <person name="Zhou C."/>
            <person name="Zhu D."/>
            <person name="Lee S."/>
            <person name="Bess C."/>
            <person name="Blankenburg K."/>
            <person name="Forbes L."/>
            <person name="Fu Q."/>
            <person name="Gubbala S."/>
            <person name="Hirani K."/>
            <person name="Jayaseelan J.C."/>
            <person name="Lara F."/>
            <person name="Munidasa M."/>
            <person name="Palculict T."/>
            <person name="Patil S."/>
            <person name="Pu L.-L."/>
            <person name="Saada N."/>
            <person name="Tang L."/>
            <person name="Weissenberger G."/>
            <person name="Zhu Y."/>
            <person name="Hemphill L."/>
            <person name="Shang Y."/>
            <person name="Youmans B."/>
            <person name="Ayvaz T."/>
            <person name="Ross M."/>
            <person name="Santibanez J."/>
            <person name="Aqrawi P."/>
            <person name="Gross S."/>
            <person name="Joshi V."/>
            <person name="Fowler G."/>
            <person name="Nazareth L."/>
            <person name="Reid J."/>
            <person name="Worley K."/>
            <person name="Petrosino J."/>
            <person name="Highlander S."/>
            <person name="Gibbs R."/>
        </authorList>
    </citation>
    <scope>NUCLEOTIDE SEQUENCE [LARGE SCALE GENOMIC DNA]</scope>
    <source>
        <strain evidence="5 6">ATCC 23263</strain>
    </source>
</reference>
<evidence type="ECO:0000256" key="1">
    <source>
        <dbReference type="ARBA" id="ARBA00001938"/>
    </source>
</evidence>
<dbReference type="GO" id="GO:0005737">
    <property type="term" value="C:cytoplasm"/>
    <property type="evidence" value="ECO:0007669"/>
    <property type="project" value="TreeGrafter"/>
</dbReference>
<comment type="caution">
    <text evidence="5">The sequence shown here is derived from an EMBL/GenBank/DDBJ whole genome shotgun (WGS) entry which is preliminary data.</text>
</comment>
<dbReference type="eggNOG" id="COG0508">
    <property type="taxonomic scope" value="Bacteria"/>
</dbReference>
<dbReference type="RefSeq" id="WP_006597722.1">
    <property type="nucleotide sequence ID" value="NZ_GL622359.1"/>
</dbReference>
<comment type="cofactor">
    <cofactor evidence="1">
        <name>(R)-lipoate</name>
        <dbReference type="ChEBI" id="CHEBI:83088"/>
    </cofactor>
</comment>